<dbReference type="AlphaFoldDB" id="A0A9Q0X808"/>
<evidence type="ECO:0000313" key="2">
    <source>
        <dbReference type="Proteomes" id="UP001142489"/>
    </source>
</evidence>
<proteinExistence type="predicted"/>
<dbReference type="EMBL" id="JAPFRF010000021">
    <property type="protein sequence ID" value="KAJ7305806.1"/>
    <property type="molecule type" value="Genomic_DNA"/>
</dbReference>
<accession>A0A9Q0X808</accession>
<gene>
    <name evidence="1" type="ORF">JRQ81_010172</name>
</gene>
<organism evidence="1 2">
    <name type="scientific">Phrynocephalus forsythii</name>
    <dbReference type="NCBI Taxonomy" id="171643"/>
    <lineage>
        <taxon>Eukaryota</taxon>
        <taxon>Metazoa</taxon>
        <taxon>Chordata</taxon>
        <taxon>Craniata</taxon>
        <taxon>Vertebrata</taxon>
        <taxon>Euteleostomi</taxon>
        <taxon>Lepidosauria</taxon>
        <taxon>Squamata</taxon>
        <taxon>Bifurcata</taxon>
        <taxon>Unidentata</taxon>
        <taxon>Episquamata</taxon>
        <taxon>Toxicofera</taxon>
        <taxon>Iguania</taxon>
        <taxon>Acrodonta</taxon>
        <taxon>Agamidae</taxon>
        <taxon>Agaminae</taxon>
        <taxon>Phrynocephalus</taxon>
    </lineage>
</organism>
<name>A0A9Q0X808_9SAUR</name>
<protein>
    <submittedName>
        <fullName evidence="1">Uncharacterized protein</fullName>
    </submittedName>
</protein>
<evidence type="ECO:0000313" key="1">
    <source>
        <dbReference type="EMBL" id="KAJ7305806.1"/>
    </source>
</evidence>
<keyword evidence="2" id="KW-1185">Reference proteome</keyword>
<comment type="caution">
    <text evidence="1">The sequence shown here is derived from an EMBL/GenBank/DDBJ whole genome shotgun (WGS) entry which is preliminary data.</text>
</comment>
<reference evidence="1" key="1">
    <citation type="journal article" date="2023" name="DNA Res.">
        <title>Chromosome-level genome assembly of Phrynocephalus forsythii using third-generation DNA sequencing and Hi-C analysis.</title>
        <authorList>
            <person name="Qi Y."/>
            <person name="Zhao W."/>
            <person name="Zhao Y."/>
            <person name="Niu C."/>
            <person name="Cao S."/>
            <person name="Zhang Y."/>
        </authorList>
    </citation>
    <scope>NUCLEOTIDE SEQUENCE</scope>
    <source>
        <tissue evidence="1">Muscle</tissue>
    </source>
</reference>
<dbReference type="Proteomes" id="UP001142489">
    <property type="component" value="Unassembled WGS sequence"/>
</dbReference>
<sequence>MAGWSASSPGALPSCARRLARRSHSALLLALTVLLLQTLIVWNFSSLDAGEAEADERQPPRQPRPGALGICSESHLAHVLIRACIYTSCLRGNSATKFSGAEKGNLMNLLSVVRFDLKDSMSLMEAVPVDQIISQP</sequence>